<dbReference type="EMBL" id="PXYW01000161">
    <property type="protein sequence ID" value="PSR24984.1"/>
    <property type="molecule type" value="Genomic_DNA"/>
</dbReference>
<dbReference type="InterPro" id="IPR027417">
    <property type="entry name" value="P-loop_NTPase"/>
</dbReference>
<reference evidence="2 3" key="1">
    <citation type="journal article" date="2014" name="BMC Genomics">
        <title>Comparison of environmental and isolate Sulfobacillus genomes reveals diverse carbon, sulfur, nitrogen, and hydrogen metabolisms.</title>
        <authorList>
            <person name="Justice N.B."/>
            <person name="Norman A."/>
            <person name="Brown C.T."/>
            <person name="Singh A."/>
            <person name="Thomas B.C."/>
            <person name="Banfield J.F."/>
        </authorList>
    </citation>
    <scope>NUCLEOTIDE SEQUENCE [LARGE SCALE GENOMIC DNA]</scope>
    <source>
        <strain evidence="2">AMDSBA4</strain>
    </source>
</reference>
<gene>
    <name evidence="2" type="ORF">C7B46_20825</name>
</gene>
<evidence type="ECO:0008006" key="4">
    <source>
        <dbReference type="Google" id="ProtNLM"/>
    </source>
</evidence>
<sequence length="702" mass="77579">LTQVFGDDAIRARSREFLGNAILAVKEVHGDQADFSMVYKMLTDTTFRQQVIDRVRDPHQRDYWQVTFTQTVANNPRFVEEGLAAPRNKLDEVLRGQAVRAALTTGHDRQQLNLRDVVTGRKVLVANLDKARLGKAGARLLGVFLITMLWHALETQSDLPEDQRVPTALVIDEAQNFISEGFLDILAEGRAYGAQTTLAVRFLGEILSERAILGVRSLVQNLVIYQFELREEAEDFMKRFMRTYSNMISPSDEAQDNINFGADDFMRLPKHHVVCRWMVNGSPQQAFLAETVPWESAYHEEWKQAHLARQPRSTPPVETPPAWADAEAVASEDGLVAPPVPEDAAVLAPWDLAGSPTAFAAPDGTDAQGQTAAENPAQADDLALLPATPPAWMQWLMAPAEAATWWDAVSGAGTAALWHRMQALPGVPWRWALDGVDTLPREWTIAVRQRAVLVARSLAGPDAVYAWVTDTCLGIWVAADRALDRAAWESAGSARNVRWHWLDADPGTSTTTVPSIAPEVPTGLEADVMAESYEDPSSPDADGSAPAASSSPAPAVDAPVVSTRPKKTPKPSGESVEIPLDRALWTRFTANTHLTEAQVRQWQQEAKASDAEIAGTVRWMLKHHIDATTATATFHKVLRQKLDDRWLDPLCEQVHATQKAVRDLFMGRNVSPKAWAHWVREHPDITTLAQLQEALDRAEQVS</sequence>
<protein>
    <recommendedName>
        <fullName evidence="4">TraD/TraG TraM recognition site domain-containing protein</fullName>
    </recommendedName>
</protein>
<evidence type="ECO:0000313" key="3">
    <source>
        <dbReference type="Proteomes" id="UP000242972"/>
    </source>
</evidence>
<comment type="caution">
    <text evidence="2">The sequence shown here is derived from an EMBL/GenBank/DDBJ whole genome shotgun (WGS) entry which is preliminary data.</text>
</comment>
<feature type="non-terminal residue" evidence="2">
    <location>
        <position position="1"/>
    </location>
</feature>
<dbReference type="SUPFAM" id="SSF52540">
    <property type="entry name" value="P-loop containing nucleoside triphosphate hydrolases"/>
    <property type="match status" value="1"/>
</dbReference>
<evidence type="ECO:0000256" key="1">
    <source>
        <dbReference type="SAM" id="MobiDB-lite"/>
    </source>
</evidence>
<dbReference type="AlphaFoldDB" id="A0A2T2WRX1"/>
<organism evidence="2 3">
    <name type="scientific">Sulfobacillus benefaciens</name>
    <dbReference type="NCBI Taxonomy" id="453960"/>
    <lineage>
        <taxon>Bacteria</taxon>
        <taxon>Bacillati</taxon>
        <taxon>Bacillota</taxon>
        <taxon>Clostridia</taxon>
        <taxon>Eubacteriales</taxon>
        <taxon>Clostridiales Family XVII. Incertae Sedis</taxon>
        <taxon>Sulfobacillus</taxon>
    </lineage>
</organism>
<proteinExistence type="predicted"/>
<feature type="region of interest" description="Disordered" evidence="1">
    <location>
        <begin position="532"/>
        <end position="575"/>
    </location>
</feature>
<name>A0A2T2WRX1_9FIRM</name>
<feature type="compositionally biased region" description="Low complexity" evidence="1">
    <location>
        <begin position="535"/>
        <end position="562"/>
    </location>
</feature>
<evidence type="ECO:0000313" key="2">
    <source>
        <dbReference type="EMBL" id="PSR24984.1"/>
    </source>
</evidence>
<accession>A0A2T2WRX1</accession>
<dbReference type="Gene3D" id="3.40.50.300">
    <property type="entry name" value="P-loop containing nucleotide triphosphate hydrolases"/>
    <property type="match status" value="1"/>
</dbReference>
<dbReference type="Proteomes" id="UP000242972">
    <property type="component" value="Unassembled WGS sequence"/>
</dbReference>